<dbReference type="Proteomes" id="UP000747542">
    <property type="component" value="Unassembled WGS sequence"/>
</dbReference>
<dbReference type="PRINTS" id="PR00480">
    <property type="entry name" value="ASTACIN"/>
</dbReference>
<evidence type="ECO:0000313" key="13">
    <source>
        <dbReference type="EMBL" id="KAG7164895.1"/>
    </source>
</evidence>
<evidence type="ECO:0000256" key="4">
    <source>
        <dbReference type="ARBA" id="ARBA00022801"/>
    </source>
</evidence>
<dbReference type="AlphaFoldDB" id="A0A8J5JVG9"/>
<keyword evidence="5 9" id="KW-0862">Zinc</keyword>
<comment type="caution">
    <text evidence="13">The sequence shown here is derived from an EMBL/GenBank/DDBJ whole genome shotgun (WGS) entry which is preliminary data.</text>
</comment>
<evidence type="ECO:0000256" key="8">
    <source>
        <dbReference type="PROSITE-ProRule" id="PRU00059"/>
    </source>
</evidence>
<dbReference type="PROSITE" id="PS01180">
    <property type="entry name" value="CUB"/>
    <property type="match status" value="1"/>
</dbReference>
<dbReference type="Gene3D" id="3.40.390.10">
    <property type="entry name" value="Collagenase (Catalytic Domain)"/>
    <property type="match status" value="1"/>
</dbReference>
<feature type="domain" description="Peptidase M12A" evidence="12">
    <location>
        <begin position="1"/>
        <end position="112"/>
    </location>
</feature>
<dbReference type="GO" id="GO:0008270">
    <property type="term" value="F:zinc ion binding"/>
    <property type="evidence" value="ECO:0007669"/>
    <property type="project" value="UniProtKB-UniRule"/>
</dbReference>
<feature type="binding site" evidence="9">
    <location>
        <position position="18"/>
    </location>
    <ligand>
        <name>Zn(2+)</name>
        <dbReference type="ChEBI" id="CHEBI:29105"/>
        <note>catalytic</note>
    </ligand>
</feature>
<evidence type="ECO:0000313" key="14">
    <source>
        <dbReference type="Proteomes" id="UP000747542"/>
    </source>
</evidence>
<dbReference type="CDD" id="cd00041">
    <property type="entry name" value="CUB"/>
    <property type="match status" value="1"/>
</dbReference>
<dbReference type="InterPro" id="IPR000859">
    <property type="entry name" value="CUB_dom"/>
</dbReference>
<reference evidence="13" key="1">
    <citation type="journal article" date="2021" name="Sci. Adv.">
        <title>The American lobster genome reveals insights on longevity, neural, and immune adaptations.</title>
        <authorList>
            <person name="Polinski J.M."/>
            <person name="Zimin A.V."/>
            <person name="Clark K.F."/>
            <person name="Kohn A.B."/>
            <person name="Sadowski N."/>
            <person name="Timp W."/>
            <person name="Ptitsyn A."/>
            <person name="Khanna P."/>
            <person name="Romanova D.Y."/>
            <person name="Williams P."/>
            <person name="Greenwood S.J."/>
            <person name="Moroz L.L."/>
            <person name="Walt D.R."/>
            <person name="Bodnar A.G."/>
        </authorList>
    </citation>
    <scope>NUCLEOTIDE SEQUENCE</scope>
    <source>
        <strain evidence="13">GMGI-L3</strain>
    </source>
</reference>
<dbReference type="PROSITE" id="PS51864">
    <property type="entry name" value="ASTACIN"/>
    <property type="match status" value="1"/>
</dbReference>
<dbReference type="Pfam" id="PF01400">
    <property type="entry name" value="Astacin"/>
    <property type="match status" value="1"/>
</dbReference>
<dbReference type="InterPro" id="IPR035914">
    <property type="entry name" value="Sperma_CUB_dom_sf"/>
</dbReference>
<gene>
    <name evidence="13" type="primary">SPAN-L4</name>
    <name evidence="13" type="ORF">Hamer_G017299</name>
</gene>
<evidence type="ECO:0000256" key="6">
    <source>
        <dbReference type="ARBA" id="ARBA00023049"/>
    </source>
</evidence>
<dbReference type="InterPro" id="IPR000742">
    <property type="entry name" value="EGF"/>
</dbReference>
<keyword evidence="1" id="KW-0245">EGF-like domain</keyword>
<keyword evidence="7" id="KW-1015">Disulfide bond</keyword>
<dbReference type="SMART" id="SM00042">
    <property type="entry name" value="CUB"/>
    <property type="match status" value="1"/>
</dbReference>
<evidence type="ECO:0000256" key="2">
    <source>
        <dbReference type="ARBA" id="ARBA00022670"/>
    </source>
</evidence>
<feature type="domain" description="CUB" evidence="11">
    <location>
        <begin position="149"/>
        <end position="283"/>
    </location>
</feature>
<proteinExistence type="predicted"/>
<evidence type="ECO:0000256" key="3">
    <source>
        <dbReference type="ARBA" id="ARBA00022723"/>
    </source>
</evidence>
<keyword evidence="14" id="KW-1185">Reference proteome</keyword>
<name>A0A8J5JVG9_HOMAM</name>
<comment type="caution">
    <text evidence="8">Lacks conserved residue(s) required for the propagation of feature annotation.</text>
</comment>
<dbReference type="GO" id="GO:0004222">
    <property type="term" value="F:metalloendopeptidase activity"/>
    <property type="evidence" value="ECO:0007669"/>
    <property type="project" value="UniProtKB-UniRule"/>
</dbReference>
<dbReference type="EMBL" id="JAHLQT010024908">
    <property type="protein sequence ID" value="KAG7164895.1"/>
    <property type="molecule type" value="Genomic_DNA"/>
</dbReference>
<keyword evidence="4 10" id="KW-0378">Hydrolase</keyword>
<evidence type="ECO:0000259" key="11">
    <source>
        <dbReference type="PROSITE" id="PS01180"/>
    </source>
</evidence>
<evidence type="ECO:0000256" key="9">
    <source>
        <dbReference type="PROSITE-ProRule" id="PRU01211"/>
    </source>
</evidence>
<evidence type="ECO:0000256" key="10">
    <source>
        <dbReference type="RuleBase" id="RU361183"/>
    </source>
</evidence>
<keyword evidence="2 10" id="KW-0645">Protease</keyword>
<dbReference type="Pfam" id="PF00431">
    <property type="entry name" value="CUB"/>
    <property type="match status" value="1"/>
</dbReference>
<dbReference type="EC" id="3.4.24.-" evidence="10"/>
<evidence type="ECO:0000256" key="5">
    <source>
        <dbReference type="ARBA" id="ARBA00022833"/>
    </source>
</evidence>
<evidence type="ECO:0000256" key="7">
    <source>
        <dbReference type="ARBA" id="ARBA00023157"/>
    </source>
</evidence>
<keyword evidence="6 10" id="KW-0482">Metalloprotease</keyword>
<dbReference type="Gene3D" id="2.60.120.290">
    <property type="entry name" value="Spermadhesin, CUB domain"/>
    <property type="match status" value="2"/>
</dbReference>
<dbReference type="InterPro" id="IPR024079">
    <property type="entry name" value="MetalloPept_cat_dom_sf"/>
</dbReference>
<feature type="binding site" evidence="9">
    <location>
        <position position="8"/>
    </location>
    <ligand>
        <name>Zn(2+)</name>
        <dbReference type="ChEBI" id="CHEBI:29105"/>
        <note>catalytic</note>
    </ligand>
</feature>
<sequence>MVLGQVAHQLGHAIGFYHEHIRPDRDQYIYIMEDNINKEDLFKFQKHLHYTVDNFSLPYDFTSIMHNSNRYGAFNRSLTIITLDPLAQGIIGQRDGLSHYDKLRANLMYNCTGKWLDQCGLTSEPCQNYGYTGIDCTCVCPPGTSGDYCQVNLTKYYDYAVSSCSEVITEAGNISSPNYPLNYPAGSECVKVIRASECHVPRLTFNDFSLYRRETCRERPCCRYDVLAIMEIPDEGEPGDIRYYCERDISPGQNITSSEREMVVYFSSRTDEHKGWAAAVSFVKSGTCSYAGKTNWTYSVPSAYNSLVFKTSRRYKDIGFNITICREQTTCHKAPEGKTIQLDYLHTRVATTKRCRGDYLVLNGAGSKAYPSSNSTIYCNEGNRTLTFSSNSLFITYHGQRRLTKGVSFKYTIK</sequence>
<accession>A0A8J5JVG9</accession>
<organism evidence="13 14">
    <name type="scientific">Homarus americanus</name>
    <name type="common">American lobster</name>
    <dbReference type="NCBI Taxonomy" id="6706"/>
    <lineage>
        <taxon>Eukaryota</taxon>
        <taxon>Metazoa</taxon>
        <taxon>Ecdysozoa</taxon>
        <taxon>Arthropoda</taxon>
        <taxon>Crustacea</taxon>
        <taxon>Multicrustacea</taxon>
        <taxon>Malacostraca</taxon>
        <taxon>Eumalacostraca</taxon>
        <taxon>Eucarida</taxon>
        <taxon>Decapoda</taxon>
        <taxon>Pleocyemata</taxon>
        <taxon>Astacidea</taxon>
        <taxon>Nephropoidea</taxon>
        <taxon>Nephropidae</taxon>
        <taxon>Homarus</taxon>
    </lineage>
</organism>
<comment type="cofactor">
    <cofactor evidence="9 10">
        <name>Zn(2+)</name>
        <dbReference type="ChEBI" id="CHEBI:29105"/>
    </cofactor>
    <text evidence="9 10">Binds 1 zinc ion per subunit.</text>
</comment>
<feature type="binding site" evidence="9">
    <location>
        <position position="12"/>
    </location>
    <ligand>
        <name>Zn(2+)</name>
        <dbReference type="ChEBI" id="CHEBI:29105"/>
        <note>catalytic</note>
    </ligand>
</feature>
<dbReference type="PANTHER" id="PTHR10127">
    <property type="entry name" value="DISCOIDIN, CUB, EGF, LAMININ , AND ZINC METALLOPROTEASE DOMAIN CONTAINING"/>
    <property type="match status" value="1"/>
</dbReference>
<dbReference type="SUPFAM" id="SSF55486">
    <property type="entry name" value="Metalloproteases ('zincins'), catalytic domain"/>
    <property type="match status" value="1"/>
</dbReference>
<dbReference type="PROSITE" id="PS00022">
    <property type="entry name" value="EGF_1"/>
    <property type="match status" value="1"/>
</dbReference>
<evidence type="ECO:0000256" key="1">
    <source>
        <dbReference type="ARBA" id="ARBA00022536"/>
    </source>
</evidence>
<evidence type="ECO:0000259" key="12">
    <source>
        <dbReference type="PROSITE" id="PS51864"/>
    </source>
</evidence>
<dbReference type="PANTHER" id="PTHR10127:SF780">
    <property type="entry name" value="METALLOENDOPEPTIDASE"/>
    <property type="match status" value="1"/>
</dbReference>
<dbReference type="SUPFAM" id="SSF49854">
    <property type="entry name" value="Spermadhesin, CUB domain"/>
    <property type="match status" value="1"/>
</dbReference>
<dbReference type="GO" id="GO:0006508">
    <property type="term" value="P:proteolysis"/>
    <property type="evidence" value="ECO:0007669"/>
    <property type="project" value="UniProtKB-KW"/>
</dbReference>
<dbReference type="InterPro" id="IPR001506">
    <property type="entry name" value="Peptidase_M12A"/>
</dbReference>
<protein>
    <recommendedName>
        <fullName evidence="10">Metalloendopeptidase</fullName>
        <ecNumber evidence="10">3.4.24.-</ecNumber>
    </recommendedName>
</protein>
<keyword evidence="3 9" id="KW-0479">Metal-binding</keyword>